<evidence type="ECO:0000313" key="2">
    <source>
        <dbReference type="Proteomes" id="UP001283361"/>
    </source>
</evidence>
<dbReference type="AlphaFoldDB" id="A0AAE1E1T1"/>
<dbReference type="Proteomes" id="UP001283361">
    <property type="component" value="Unassembled WGS sequence"/>
</dbReference>
<evidence type="ECO:0000313" key="1">
    <source>
        <dbReference type="EMBL" id="KAK3791176.1"/>
    </source>
</evidence>
<gene>
    <name evidence="1" type="ORF">RRG08_025030</name>
</gene>
<dbReference type="EMBL" id="JAWDGP010001483">
    <property type="protein sequence ID" value="KAK3791176.1"/>
    <property type="molecule type" value="Genomic_DNA"/>
</dbReference>
<organism evidence="1 2">
    <name type="scientific">Elysia crispata</name>
    <name type="common">lettuce slug</name>
    <dbReference type="NCBI Taxonomy" id="231223"/>
    <lineage>
        <taxon>Eukaryota</taxon>
        <taxon>Metazoa</taxon>
        <taxon>Spiralia</taxon>
        <taxon>Lophotrochozoa</taxon>
        <taxon>Mollusca</taxon>
        <taxon>Gastropoda</taxon>
        <taxon>Heterobranchia</taxon>
        <taxon>Euthyneura</taxon>
        <taxon>Panpulmonata</taxon>
        <taxon>Sacoglossa</taxon>
        <taxon>Placobranchoidea</taxon>
        <taxon>Plakobranchidae</taxon>
        <taxon>Elysia</taxon>
    </lineage>
</organism>
<keyword evidence="2" id="KW-1185">Reference proteome</keyword>
<protein>
    <submittedName>
        <fullName evidence="1">Uncharacterized protein</fullName>
    </submittedName>
</protein>
<reference evidence="1" key="1">
    <citation type="journal article" date="2023" name="G3 (Bethesda)">
        <title>A reference genome for the long-term kleptoplast-retaining sea slug Elysia crispata morphotype clarki.</title>
        <authorList>
            <person name="Eastman K.E."/>
            <person name="Pendleton A.L."/>
            <person name="Shaikh M.A."/>
            <person name="Suttiyut T."/>
            <person name="Ogas R."/>
            <person name="Tomko P."/>
            <person name="Gavelis G."/>
            <person name="Widhalm J.R."/>
            <person name="Wisecaver J.H."/>
        </authorList>
    </citation>
    <scope>NUCLEOTIDE SEQUENCE</scope>
    <source>
        <strain evidence="1">ECLA1</strain>
    </source>
</reference>
<name>A0AAE1E1T1_9GAST</name>
<proteinExistence type="predicted"/>
<sequence length="131" mass="14923">MLCLNQHLPDDALKCLKLCKKNNVSKNLEIMCVAQQHRVEEMLALLEEAKVKSEDVTKPLNTRLYADVMKEIRICILQAGNEAQKIQFSDLEKELLSNGAISLQMLSSLLDKTILDEEDFLKAKGKRSHIR</sequence>
<comment type="caution">
    <text evidence="1">The sequence shown here is derived from an EMBL/GenBank/DDBJ whole genome shotgun (WGS) entry which is preliminary data.</text>
</comment>
<accession>A0AAE1E1T1</accession>